<protein>
    <submittedName>
        <fullName evidence="2">Uncharacterized protein</fullName>
    </submittedName>
</protein>
<evidence type="ECO:0000256" key="1">
    <source>
        <dbReference type="SAM" id="Phobius"/>
    </source>
</evidence>
<proteinExistence type="predicted"/>
<accession>A0A1Q9CZZ0</accession>
<keyword evidence="1" id="KW-1133">Transmembrane helix</keyword>
<gene>
    <name evidence="2" type="ORF">AK812_SmicGene30163</name>
</gene>
<evidence type="ECO:0000313" key="2">
    <source>
        <dbReference type="EMBL" id="OLP88496.1"/>
    </source>
</evidence>
<keyword evidence="1" id="KW-0472">Membrane</keyword>
<keyword evidence="3" id="KW-1185">Reference proteome</keyword>
<dbReference type="EMBL" id="LSRX01000811">
    <property type="protein sequence ID" value="OLP88496.1"/>
    <property type="molecule type" value="Genomic_DNA"/>
</dbReference>
<keyword evidence="1" id="KW-0812">Transmembrane</keyword>
<name>A0A1Q9CZZ0_SYMMI</name>
<dbReference type="Proteomes" id="UP000186817">
    <property type="component" value="Unassembled WGS sequence"/>
</dbReference>
<organism evidence="2 3">
    <name type="scientific">Symbiodinium microadriaticum</name>
    <name type="common">Dinoflagellate</name>
    <name type="synonym">Zooxanthella microadriatica</name>
    <dbReference type="NCBI Taxonomy" id="2951"/>
    <lineage>
        <taxon>Eukaryota</taxon>
        <taxon>Sar</taxon>
        <taxon>Alveolata</taxon>
        <taxon>Dinophyceae</taxon>
        <taxon>Suessiales</taxon>
        <taxon>Symbiodiniaceae</taxon>
        <taxon>Symbiodinium</taxon>
    </lineage>
</organism>
<comment type="caution">
    <text evidence="2">The sequence shown here is derived from an EMBL/GenBank/DDBJ whole genome shotgun (WGS) entry which is preliminary data.</text>
</comment>
<evidence type="ECO:0000313" key="3">
    <source>
        <dbReference type="Proteomes" id="UP000186817"/>
    </source>
</evidence>
<dbReference type="AlphaFoldDB" id="A0A1Q9CZZ0"/>
<feature type="transmembrane region" description="Helical" evidence="1">
    <location>
        <begin position="55"/>
        <end position="74"/>
    </location>
</feature>
<sequence>MPMEAEAEASCFPETNLAELLLHAALKSAPGREELKPGTFASDCLIIDYLVDLRVLFFSVFVLNIFIGVIGEQYSKEKDQAEQKNVD</sequence>
<reference evidence="2 3" key="1">
    <citation type="submission" date="2016-02" db="EMBL/GenBank/DDBJ databases">
        <title>Genome analysis of coral dinoflagellate symbionts highlights evolutionary adaptations to a symbiotic lifestyle.</title>
        <authorList>
            <person name="Aranda M."/>
            <person name="Li Y."/>
            <person name="Liew Y.J."/>
            <person name="Baumgarten S."/>
            <person name="Simakov O."/>
            <person name="Wilson M."/>
            <person name="Piel J."/>
            <person name="Ashoor H."/>
            <person name="Bougouffa S."/>
            <person name="Bajic V.B."/>
            <person name="Ryu T."/>
            <person name="Ravasi T."/>
            <person name="Bayer T."/>
            <person name="Micklem G."/>
            <person name="Kim H."/>
            <person name="Bhak J."/>
            <person name="Lajeunesse T.C."/>
            <person name="Voolstra C.R."/>
        </authorList>
    </citation>
    <scope>NUCLEOTIDE SEQUENCE [LARGE SCALE GENOMIC DNA]</scope>
    <source>
        <strain evidence="2 3">CCMP2467</strain>
    </source>
</reference>